<comment type="function">
    <text evidence="7">Catalyzes the specific phosphorylation of the 3-hydroxyl group of shikimic acid using ATP as a cosubstrate.</text>
</comment>
<keyword evidence="9" id="KW-1185">Reference proteome</keyword>
<dbReference type="EC" id="2.7.1.71" evidence="7"/>
<feature type="binding site" evidence="7">
    <location>
        <position position="48"/>
    </location>
    <ligand>
        <name>substrate</name>
    </ligand>
</feature>
<dbReference type="PRINTS" id="PR01100">
    <property type="entry name" value="SHIKIMTKNASE"/>
</dbReference>
<feature type="binding site" evidence="7">
    <location>
        <position position="112"/>
    </location>
    <ligand>
        <name>ATP</name>
        <dbReference type="ChEBI" id="CHEBI:30616"/>
    </ligand>
</feature>
<sequence length="165" mass="18540">MGSGKSTLAKAISNVTDIPFYDLDDLIVKDTDISISDFFKKHGEIAFRKKETEVLKALIESNERCVVALGGGTPCYANNLSLIKDSNSVTSVYLKLSLDALVNRLWGNKINRPLISHIESKQELNDFVRKHLFERSFYYNQADVILGCDAKTESELTKEISTELF</sequence>
<evidence type="ECO:0000256" key="6">
    <source>
        <dbReference type="ARBA" id="ARBA00023141"/>
    </source>
</evidence>
<keyword evidence="5 7" id="KW-0067">ATP-binding</keyword>
<keyword evidence="7" id="KW-0963">Cytoplasm</keyword>
<keyword evidence="3 7" id="KW-0547">Nucleotide-binding</keyword>
<comment type="caution">
    <text evidence="7">Lacks conserved residue(s) required for the propagation of feature annotation.</text>
</comment>
<evidence type="ECO:0000256" key="3">
    <source>
        <dbReference type="ARBA" id="ARBA00022741"/>
    </source>
</evidence>
<keyword evidence="7" id="KW-0479">Metal-binding</keyword>
<feature type="binding site" evidence="7">
    <location>
        <position position="24"/>
    </location>
    <ligand>
        <name>substrate</name>
    </ligand>
</feature>
<keyword evidence="4 7" id="KW-0418">Kinase</keyword>
<feature type="binding site" evidence="7">
    <location>
        <position position="6"/>
    </location>
    <ligand>
        <name>Mg(2+)</name>
        <dbReference type="ChEBI" id="CHEBI:18420"/>
    </ligand>
</feature>
<keyword evidence="1 7" id="KW-0028">Amino-acid biosynthesis</keyword>
<evidence type="ECO:0000256" key="1">
    <source>
        <dbReference type="ARBA" id="ARBA00022605"/>
    </source>
</evidence>
<dbReference type="GO" id="GO:0005524">
    <property type="term" value="F:ATP binding"/>
    <property type="evidence" value="ECO:0007669"/>
    <property type="project" value="UniProtKB-UniRule"/>
</dbReference>
<feature type="binding site" evidence="7">
    <location>
        <begin position="2"/>
        <end position="7"/>
    </location>
    <ligand>
        <name>ATP</name>
        <dbReference type="ChEBI" id="CHEBI:30616"/>
    </ligand>
</feature>
<evidence type="ECO:0000256" key="7">
    <source>
        <dbReference type="HAMAP-Rule" id="MF_00109"/>
    </source>
</evidence>
<dbReference type="eggNOG" id="COG0703">
    <property type="taxonomic scope" value="Bacteria"/>
</dbReference>
<dbReference type="PANTHER" id="PTHR21087">
    <property type="entry name" value="SHIKIMATE KINASE"/>
    <property type="match status" value="1"/>
</dbReference>
<feature type="binding site" evidence="7">
    <location>
        <position position="71"/>
    </location>
    <ligand>
        <name>substrate</name>
    </ligand>
</feature>
<gene>
    <name evidence="7" type="primary">aroK</name>
    <name evidence="8" type="ordered locus">CA2559_00900</name>
</gene>
<evidence type="ECO:0000256" key="5">
    <source>
        <dbReference type="ARBA" id="ARBA00022840"/>
    </source>
</evidence>
<dbReference type="EMBL" id="CP002046">
    <property type="protein sequence ID" value="EAP87269.1"/>
    <property type="molecule type" value="Genomic_DNA"/>
</dbReference>
<dbReference type="PANTHER" id="PTHR21087:SF16">
    <property type="entry name" value="SHIKIMATE KINASE 1, CHLOROPLASTIC"/>
    <property type="match status" value="1"/>
</dbReference>
<dbReference type="InterPro" id="IPR000623">
    <property type="entry name" value="Shikimate_kinase/TSH1"/>
</dbReference>
<protein>
    <recommendedName>
        <fullName evidence="7">Shikimate kinase</fullName>
        <shortName evidence="7">SK</shortName>
        <ecNumber evidence="7">2.7.1.71</ecNumber>
    </recommendedName>
</protein>
<proteinExistence type="inferred from homology"/>
<dbReference type="Pfam" id="PF01202">
    <property type="entry name" value="SKI"/>
    <property type="match status" value="1"/>
</dbReference>
<evidence type="ECO:0000256" key="4">
    <source>
        <dbReference type="ARBA" id="ARBA00022777"/>
    </source>
</evidence>
<feature type="binding site" evidence="7">
    <location>
        <position position="135"/>
    </location>
    <ligand>
        <name>substrate</name>
    </ligand>
</feature>
<dbReference type="GO" id="GO:0008652">
    <property type="term" value="P:amino acid biosynthetic process"/>
    <property type="evidence" value="ECO:0007669"/>
    <property type="project" value="UniProtKB-KW"/>
</dbReference>
<keyword evidence="7" id="KW-0460">Magnesium</keyword>
<comment type="subcellular location">
    <subcellularLocation>
        <location evidence="7">Cytoplasm</location>
    </subcellularLocation>
</comment>
<comment type="pathway">
    <text evidence="7">Metabolic intermediate biosynthesis; chorismate biosynthesis; chorismate from D-erythrose 4-phosphate and phosphoenolpyruvate: step 5/7.</text>
</comment>
<dbReference type="GO" id="GO:0005829">
    <property type="term" value="C:cytosol"/>
    <property type="evidence" value="ECO:0007669"/>
    <property type="project" value="TreeGrafter"/>
</dbReference>
<dbReference type="STRING" id="216432.CA2559_00900"/>
<dbReference type="UniPathway" id="UPA00053">
    <property type="reaction ID" value="UER00088"/>
</dbReference>
<comment type="catalytic activity">
    <reaction evidence="7">
        <text>shikimate + ATP = 3-phosphoshikimate + ADP + H(+)</text>
        <dbReference type="Rhea" id="RHEA:13121"/>
        <dbReference type="ChEBI" id="CHEBI:15378"/>
        <dbReference type="ChEBI" id="CHEBI:30616"/>
        <dbReference type="ChEBI" id="CHEBI:36208"/>
        <dbReference type="ChEBI" id="CHEBI:145989"/>
        <dbReference type="ChEBI" id="CHEBI:456216"/>
        <dbReference type="EC" id="2.7.1.71"/>
    </reaction>
</comment>
<dbReference type="GO" id="GO:0009073">
    <property type="term" value="P:aromatic amino acid family biosynthetic process"/>
    <property type="evidence" value="ECO:0007669"/>
    <property type="project" value="UniProtKB-KW"/>
</dbReference>
<dbReference type="GO" id="GO:0009423">
    <property type="term" value="P:chorismate biosynthetic process"/>
    <property type="evidence" value="ECO:0007669"/>
    <property type="project" value="UniProtKB-UniRule"/>
</dbReference>
<dbReference type="Gene3D" id="3.40.50.300">
    <property type="entry name" value="P-loop containing nucleotide triphosphate hydrolases"/>
    <property type="match status" value="1"/>
</dbReference>
<evidence type="ECO:0000313" key="9">
    <source>
        <dbReference type="Proteomes" id="UP000002297"/>
    </source>
</evidence>
<reference evidence="8 9" key="1">
    <citation type="journal article" date="2010" name="J. Bacteriol.">
        <title>The complete genome sequence of Croceibacter atlanticus HTCC2559T.</title>
        <authorList>
            <person name="Oh H.M."/>
            <person name="Kang I."/>
            <person name="Ferriera S."/>
            <person name="Giovannoni S.J."/>
            <person name="Cho J.C."/>
        </authorList>
    </citation>
    <scope>NUCLEOTIDE SEQUENCE [LARGE SCALE GENOMIC DNA]</scope>
    <source>
        <strain evidence="9">ATCC BAA-628 / HTCC2559 / KCTC 12090</strain>
    </source>
</reference>
<comment type="similarity">
    <text evidence="7">Belongs to the shikimate kinase family.</text>
</comment>
<evidence type="ECO:0000313" key="8">
    <source>
        <dbReference type="EMBL" id="EAP87269.1"/>
    </source>
</evidence>
<comment type="cofactor">
    <cofactor evidence="7">
        <name>Mg(2+)</name>
        <dbReference type="ChEBI" id="CHEBI:18420"/>
    </cofactor>
    <text evidence="7">Binds 1 Mg(2+) ion per subunit.</text>
</comment>
<dbReference type="CDD" id="cd00464">
    <property type="entry name" value="SK"/>
    <property type="match status" value="1"/>
</dbReference>
<dbReference type="SUPFAM" id="SSF52540">
    <property type="entry name" value="P-loop containing nucleoside triphosphate hydrolases"/>
    <property type="match status" value="1"/>
</dbReference>
<comment type="subunit">
    <text evidence="7">Monomer.</text>
</comment>
<dbReference type="HOGENOM" id="CLU_057607_4_0_10"/>
<dbReference type="AlphaFoldDB" id="A3U4V2"/>
<name>A3U4V2_CROAH</name>
<dbReference type="InterPro" id="IPR031322">
    <property type="entry name" value="Shikimate/glucono_kinase"/>
</dbReference>
<organism evidence="8 9">
    <name type="scientific">Croceibacter atlanticus (strain ATCC BAA-628 / JCM 21780 / CIP 108009 / IAM 15332 / KCTC 12090 / HTCC2559)</name>
    <dbReference type="NCBI Taxonomy" id="216432"/>
    <lineage>
        <taxon>Bacteria</taxon>
        <taxon>Pseudomonadati</taxon>
        <taxon>Bacteroidota</taxon>
        <taxon>Flavobacteriia</taxon>
        <taxon>Flavobacteriales</taxon>
        <taxon>Flavobacteriaceae</taxon>
        <taxon>Croceibacter</taxon>
    </lineage>
</organism>
<dbReference type="InterPro" id="IPR027417">
    <property type="entry name" value="P-loop_NTPase"/>
</dbReference>
<dbReference type="HAMAP" id="MF_00109">
    <property type="entry name" value="Shikimate_kinase"/>
    <property type="match status" value="1"/>
</dbReference>
<dbReference type="GO" id="GO:0000287">
    <property type="term" value="F:magnesium ion binding"/>
    <property type="evidence" value="ECO:0007669"/>
    <property type="project" value="UniProtKB-UniRule"/>
</dbReference>
<accession>A3U4V2</accession>
<keyword evidence="2 7" id="KW-0808">Transferase</keyword>
<evidence type="ECO:0000256" key="2">
    <source>
        <dbReference type="ARBA" id="ARBA00022679"/>
    </source>
</evidence>
<dbReference type="Proteomes" id="UP000002297">
    <property type="component" value="Chromosome"/>
</dbReference>
<dbReference type="KEGG" id="cat:CA2559_00900"/>
<keyword evidence="6 7" id="KW-0057">Aromatic amino acid biosynthesis</keyword>
<dbReference type="GO" id="GO:0004765">
    <property type="term" value="F:shikimate kinase activity"/>
    <property type="evidence" value="ECO:0007669"/>
    <property type="project" value="UniProtKB-UniRule"/>
</dbReference>